<comment type="function">
    <text evidence="10">Catalyzes the transfer of pyrophosphate from adenosine triphosphate (ATP) to 6-hydroxymethyl-7,8-dihydropterin, an enzymatic step in folate biosynthesis pathway.</text>
</comment>
<dbReference type="NCBIfam" id="TIGR01498">
    <property type="entry name" value="folK"/>
    <property type="match status" value="1"/>
</dbReference>
<evidence type="ECO:0000256" key="3">
    <source>
        <dbReference type="ARBA" id="ARBA00013253"/>
    </source>
</evidence>
<dbReference type="CDD" id="cd00483">
    <property type="entry name" value="HPPK"/>
    <property type="match status" value="1"/>
</dbReference>
<evidence type="ECO:0000256" key="7">
    <source>
        <dbReference type="ARBA" id="ARBA00022777"/>
    </source>
</evidence>
<keyword evidence="9" id="KW-0289">Folate biosynthesis</keyword>
<evidence type="ECO:0000313" key="15">
    <source>
        <dbReference type="Proteomes" id="UP000824246"/>
    </source>
</evidence>
<proteinExistence type="inferred from homology"/>
<evidence type="ECO:0000256" key="5">
    <source>
        <dbReference type="ARBA" id="ARBA00022679"/>
    </source>
</evidence>
<accession>A0A9D1VSP6</accession>
<reference evidence="14" key="2">
    <citation type="submission" date="2021-04" db="EMBL/GenBank/DDBJ databases">
        <authorList>
            <person name="Gilroy R."/>
        </authorList>
    </citation>
    <scope>NUCLEOTIDE SEQUENCE</scope>
    <source>
        <strain evidence="14">ChiHjej12B11-16260</strain>
    </source>
</reference>
<dbReference type="InterPro" id="IPR000550">
    <property type="entry name" value="Hppk"/>
</dbReference>
<dbReference type="InterPro" id="IPR035907">
    <property type="entry name" value="Hppk_sf"/>
</dbReference>
<dbReference type="GO" id="GO:0005524">
    <property type="term" value="F:ATP binding"/>
    <property type="evidence" value="ECO:0007669"/>
    <property type="project" value="UniProtKB-KW"/>
</dbReference>
<organism evidence="14 15">
    <name type="scientific">Candidatus Barnesiella excrementipullorum</name>
    <dbReference type="NCBI Taxonomy" id="2838479"/>
    <lineage>
        <taxon>Bacteria</taxon>
        <taxon>Pseudomonadati</taxon>
        <taxon>Bacteroidota</taxon>
        <taxon>Bacteroidia</taxon>
        <taxon>Bacteroidales</taxon>
        <taxon>Barnesiellaceae</taxon>
        <taxon>Barnesiella</taxon>
    </lineage>
</organism>
<evidence type="ECO:0000256" key="10">
    <source>
        <dbReference type="ARBA" id="ARBA00029409"/>
    </source>
</evidence>
<keyword evidence="8" id="KW-0067">ATP-binding</keyword>
<dbReference type="Gene3D" id="3.30.70.560">
    <property type="entry name" value="7,8-Dihydro-6-hydroxymethylpterin-pyrophosphokinase HPPK"/>
    <property type="match status" value="1"/>
</dbReference>
<evidence type="ECO:0000256" key="6">
    <source>
        <dbReference type="ARBA" id="ARBA00022741"/>
    </source>
</evidence>
<evidence type="ECO:0000259" key="13">
    <source>
        <dbReference type="Pfam" id="PF01288"/>
    </source>
</evidence>
<reference evidence="14" key="1">
    <citation type="journal article" date="2021" name="PeerJ">
        <title>Extensive microbial diversity within the chicken gut microbiome revealed by metagenomics and culture.</title>
        <authorList>
            <person name="Gilroy R."/>
            <person name="Ravi A."/>
            <person name="Getino M."/>
            <person name="Pursley I."/>
            <person name="Horton D.L."/>
            <person name="Alikhan N.F."/>
            <person name="Baker D."/>
            <person name="Gharbi K."/>
            <person name="Hall N."/>
            <person name="Watson M."/>
            <person name="Adriaenssens E.M."/>
            <person name="Foster-Nyarko E."/>
            <person name="Jarju S."/>
            <person name="Secka A."/>
            <person name="Antonio M."/>
            <person name="Oren A."/>
            <person name="Chaudhuri R.R."/>
            <person name="La Ragione R."/>
            <person name="Hildebrand F."/>
            <person name="Pallen M.J."/>
        </authorList>
    </citation>
    <scope>NUCLEOTIDE SEQUENCE</scope>
    <source>
        <strain evidence="14">ChiHjej12B11-16260</strain>
    </source>
</reference>
<dbReference type="Pfam" id="PF01288">
    <property type="entry name" value="HPPK"/>
    <property type="match status" value="1"/>
</dbReference>
<dbReference type="PANTHER" id="PTHR43071">
    <property type="entry name" value="2-AMINO-4-HYDROXY-6-HYDROXYMETHYLDIHYDROPTERIDINE PYROPHOSPHOKINASE"/>
    <property type="match status" value="1"/>
</dbReference>
<evidence type="ECO:0000256" key="1">
    <source>
        <dbReference type="ARBA" id="ARBA00005051"/>
    </source>
</evidence>
<dbReference type="Proteomes" id="UP000824246">
    <property type="component" value="Unassembled WGS sequence"/>
</dbReference>
<dbReference type="GO" id="GO:0046656">
    <property type="term" value="P:folic acid biosynthetic process"/>
    <property type="evidence" value="ECO:0007669"/>
    <property type="project" value="UniProtKB-KW"/>
</dbReference>
<gene>
    <name evidence="14" type="primary">folK</name>
    <name evidence="14" type="ORF">H9982_05380</name>
</gene>
<dbReference type="SUPFAM" id="SSF55083">
    <property type="entry name" value="6-hydroxymethyl-7,8-dihydropterin pyrophosphokinase, HPPK"/>
    <property type="match status" value="1"/>
</dbReference>
<dbReference type="EC" id="2.7.6.3" evidence="3"/>
<protein>
    <recommendedName>
        <fullName evidence="4">2-amino-4-hydroxy-6-hydroxymethyldihydropteridine pyrophosphokinase</fullName>
        <ecNumber evidence="3">2.7.6.3</ecNumber>
    </recommendedName>
    <alternativeName>
        <fullName evidence="11">6-hydroxymethyl-7,8-dihydropterin pyrophosphokinase</fullName>
    </alternativeName>
    <alternativeName>
        <fullName evidence="12">7,8-dihydro-6-hydroxymethylpterin-pyrophosphokinase</fullName>
    </alternativeName>
</protein>
<name>A0A9D1VSP6_9BACT</name>
<evidence type="ECO:0000256" key="4">
    <source>
        <dbReference type="ARBA" id="ARBA00016218"/>
    </source>
</evidence>
<feature type="domain" description="7,8-dihydro-6-hydroxymethylpterin-pyrophosphokinase" evidence="13">
    <location>
        <begin position="6"/>
        <end position="136"/>
    </location>
</feature>
<comment type="caution">
    <text evidence="14">The sequence shown here is derived from an EMBL/GenBank/DDBJ whole genome shotgun (WGS) entry which is preliminary data.</text>
</comment>
<evidence type="ECO:0000256" key="12">
    <source>
        <dbReference type="ARBA" id="ARBA00033413"/>
    </source>
</evidence>
<evidence type="ECO:0000256" key="8">
    <source>
        <dbReference type="ARBA" id="ARBA00022840"/>
    </source>
</evidence>
<evidence type="ECO:0000256" key="11">
    <source>
        <dbReference type="ARBA" id="ARBA00029766"/>
    </source>
</evidence>
<keyword evidence="7" id="KW-0418">Kinase</keyword>
<dbReference type="PANTHER" id="PTHR43071:SF1">
    <property type="entry name" value="2-AMINO-4-HYDROXY-6-HYDROXYMETHYLDIHYDROPTERIDINE PYROPHOSPHOKINASE"/>
    <property type="match status" value="1"/>
</dbReference>
<dbReference type="EMBL" id="DXFB01000139">
    <property type="protein sequence ID" value="HIX45632.1"/>
    <property type="molecule type" value="Genomic_DNA"/>
</dbReference>
<comment type="similarity">
    <text evidence="2">Belongs to the HPPK family.</text>
</comment>
<evidence type="ECO:0000313" key="14">
    <source>
        <dbReference type="EMBL" id="HIX45632.1"/>
    </source>
</evidence>
<comment type="pathway">
    <text evidence="1">Cofactor biosynthesis; tetrahydrofolate biosynthesis; 2-amino-4-hydroxy-6-hydroxymethyl-7,8-dihydropteridine diphosphate from 7,8-dihydroneopterin triphosphate: step 4/4.</text>
</comment>
<evidence type="ECO:0000256" key="2">
    <source>
        <dbReference type="ARBA" id="ARBA00005810"/>
    </source>
</evidence>
<keyword evidence="5 14" id="KW-0808">Transferase</keyword>
<sequence>MKLFLIALGSNIGERKSYIMHAIAELCIRAGELEGVSSLYETAPDGFDSPHPFLNAAVALRSNLSPTEMLRTAREIEISLGSLSHRNPDGSYSDRTIDIDILACDDMIVQTDELTLPHPRMHLRRFVLDPLCEIAPQWIHPLLQESVTTLRDKLTE</sequence>
<dbReference type="AlphaFoldDB" id="A0A9D1VSP6"/>
<evidence type="ECO:0000256" key="9">
    <source>
        <dbReference type="ARBA" id="ARBA00022909"/>
    </source>
</evidence>
<dbReference type="GO" id="GO:0016301">
    <property type="term" value="F:kinase activity"/>
    <property type="evidence" value="ECO:0007669"/>
    <property type="project" value="UniProtKB-KW"/>
</dbReference>
<keyword evidence="6" id="KW-0547">Nucleotide-binding</keyword>
<dbReference type="GO" id="GO:0003848">
    <property type="term" value="F:2-amino-4-hydroxy-6-hydroxymethyldihydropteridine diphosphokinase activity"/>
    <property type="evidence" value="ECO:0007669"/>
    <property type="project" value="UniProtKB-EC"/>
</dbReference>